<feature type="compositionally biased region" description="Basic and acidic residues" evidence="1">
    <location>
        <begin position="91"/>
        <end position="102"/>
    </location>
</feature>
<feature type="region of interest" description="Disordered" evidence="1">
    <location>
        <begin position="82"/>
        <end position="112"/>
    </location>
</feature>
<name>A0ABN8YX04_RANTA</name>
<dbReference type="Proteomes" id="UP001176941">
    <property type="component" value="Chromosome 25"/>
</dbReference>
<keyword evidence="3" id="KW-1185">Reference proteome</keyword>
<proteinExistence type="predicted"/>
<dbReference type="EMBL" id="OX459961">
    <property type="protein sequence ID" value="CAI9166118.1"/>
    <property type="molecule type" value="Genomic_DNA"/>
</dbReference>
<protein>
    <submittedName>
        <fullName evidence="2">Uncharacterized protein</fullName>
    </submittedName>
</protein>
<accession>A0ABN8YX04</accession>
<organism evidence="2 3">
    <name type="scientific">Rangifer tarandus platyrhynchus</name>
    <name type="common">Svalbard reindeer</name>
    <dbReference type="NCBI Taxonomy" id="3082113"/>
    <lineage>
        <taxon>Eukaryota</taxon>
        <taxon>Metazoa</taxon>
        <taxon>Chordata</taxon>
        <taxon>Craniata</taxon>
        <taxon>Vertebrata</taxon>
        <taxon>Euteleostomi</taxon>
        <taxon>Mammalia</taxon>
        <taxon>Eutheria</taxon>
        <taxon>Laurasiatheria</taxon>
        <taxon>Artiodactyla</taxon>
        <taxon>Ruminantia</taxon>
        <taxon>Pecora</taxon>
        <taxon>Cervidae</taxon>
        <taxon>Odocoileinae</taxon>
        <taxon>Rangifer</taxon>
    </lineage>
</organism>
<evidence type="ECO:0000256" key="1">
    <source>
        <dbReference type="SAM" id="MobiDB-lite"/>
    </source>
</evidence>
<evidence type="ECO:0000313" key="2">
    <source>
        <dbReference type="EMBL" id="CAI9166118.1"/>
    </source>
</evidence>
<reference evidence="2" key="1">
    <citation type="submission" date="2023-04" db="EMBL/GenBank/DDBJ databases">
        <authorList>
            <consortium name="ELIXIR-Norway"/>
        </authorList>
    </citation>
    <scope>NUCLEOTIDE SEQUENCE [LARGE SCALE GENOMIC DNA]</scope>
</reference>
<evidence type="ECO:0000313" key="3">
    <source>
        <dbReference type="Proteomes" id="UP001176941"/>
    </source>
</evidence>
<sequence>MERAHQTRNPDCPAAALASALAYSAAGLIPSRLSSVWTCPPLPAAAVSSPIPRWGHPASSGCCALGAPAASRATWRKKRVPAGGLSLGHARVNEAEGPDHKTAALPAPSAAS</sequence>
<gene>
    <name evidence="2" type="ORF">MRATA1EN1_LOCUS15080</name>
</gene>